<accession>A0A2J6PQL8</accession>
<dbReference type="AlphaFoldDB" id="A0A2J6PQL8"/>
<dbReference type="OrthoDB" id="2830640at2759"/>
<reference evidence="1 2" key="1">
    <citation type="submission" date="2016-05" db="EMBL/GenBank/DDBJ databases">
        <title>A degradative enzymes factory behind the ericoid mycorrhizal symbiosis.</title>
        <authorList>
            <consortium name="DOE Joint Genome Institute"/>
            <person name="Martino E."/>
            <person name="Morin E."/>
            <person name="Grelet G."/>
            <person name="Kuo A."/>
            <person name="Kohler A."/>
            <person name="Daghino S."/>
            <person name="Barry K."/>
            <person name="Choi C."/>
            <person name="Cichocki N."/>
            <person name="Clum A."/>
            <person name="Copeland A."/>
            <person name="Hainaut M."/>
            <person name="Haridas S."/>
            <person name="Labutti K."/>
            <person name="Lindquist E."/>
            <person name="Lipzen A."/>
            <person name="Khouja H.-R."/>
            <person name="Murat C."/>
            <person name="Ohm R."/>
            <person name="Olson A."/>
            <person name="Spatafora J."/>
            <person name="Veneault-Fourrey C."/>
            <person name="Henrissat B."/>
            <person name="Grigoriev I."/>
            <person name="Martin F."/>
            <person name="Perotto S."/>
        </authorList>
    </citation>
    <scope>NUCLEOTIDE SEQUENCE [LARGE SCALE GENOMIC DNA]</scope>
    <source>
        <strain evidence="1 2">UAMH 7357</strain>
    </source>
</reference>
<keyword evidence="2" id="KW-1185">Reference proteome</keyword>
<dbReference type="EMBL" id="KZ613507">
    <property type="protein sequence ID" value="PMD16206.1"/>
    <property type="molecule type" value="Genomic_DNA"/>
</dbReference>
<dbReference type="Proteomes" id="UP000235672">
    <property type="component" value="Unassembled WGS sequence"/>
</dbReference>
<gene>
    <name evidence="1" type="ORF">NA56DRAFT_753304</name>
</gene>
<organism evidence="1 2">
    <name type="scientific">Hyaloscypha hepaticicola</name>
    <dbReference type="NCBI Taxonomy" id="2082293"/>
    <lineage>
        <taxon>Eukaryota</taxon>
        <taxon>Fungi</taxon>
        <taxon>Dikarya</taxon>
        <taxon>Ascomycota</taxon>
        <taxon>Pezizomycotina</taxon>
        <taxon>Leotiomycetes</taxon>
        <taxon>Helotiales</taxon>
        <taxon>Hyaloscyphaceae</taxon>
        <taxon>Hyaloscypha</taxon>
    </lineage>
</organism>
<evidence type="ECO:0000313" key="2">
    <source>
        <dbReference type="Proteomes" id="UP000235672"/>
    </source>
</evidence>
<dbReference type="STRING" id="1745343.A0A2J6PQL8"/>
<evidence type="ECO:0000313" key="1">
    <source>
        <dbReference type="EMBL" id="PMD16206.1"/>
    </source>
</evidence>
<proteinExistence type="predicted"/>
<protein>
    <submittedName>
        <fullName evidence="1">Uncharacterized protein</fullName>
    </submittedName>
</protein>
<sequence>MDSWDYEESLDLLDYMPQSNNFLEIWQFEGAAEPMVQKCILDGENLDEYLSGRLDKAHDRPITAGLRLIYSQVDSQMDCNDKTVFWSRSDFMKIMESFHLSKRFTQMLANCHCFFAESPTDGEVSGAKYSSYIFSTMFHHCPFWALAAAWNPEKNITYAILHCTSNTEQGYIPHLKRFLNKTMPQYMHPILLPVINMDLETALTLNDDEAWTSEINDIEEETRQKPNYVPKPLNPHELDLFSIIQRLNGCSVFLFLIERESEAVLLHLEQARRVILELQSMSAALRHATNGLISHIDFLVNSRKNLFIRLQNLQRRSQTPLAFAYSSIGLRDNKYNIKAKEKDA</sequence>
<name>A0A2J6PQL8_9HELO</name>